<evidence type="ECO:0000259" key="9">
    <source>
        <dbReference type="Pfam" id="PF07732"/>
    </source>
</evidence>
<evidence type="ECO:0000313" key="10">
    <source>
        <dbReference type="EMBL" id="EPE05864.1"/>
    </source>
</evidence>
<feature type="domain" description="Plastocyanin-like" evidence="9">
    <location>
        <begin position="145"/>
        <end position="259"/>
    </location>
</feature>
<keyword evidence="6" id="KW-0812">Transmembrane</keyword>
<dbReference type="Pfam" id="PF07732">
    <property type="entry name" value="Cu-oxidase_3"/>
    <property type="match status" value="1"/>
</dbReference>
<dbReference type="InterPro" id="IPR045087">
    <property type="entry name" value="Cu-oxidase_fam"/>
</dbReference>
<dbReference type="PANTHER" id="PTHR11709">
    <property type="entry name" value="MULTI-COPPER OXIDASE"/>
    <property type="match status" value="1"/>
</dbReference>
<keyword evidence="6" id="KW-1133">Transmembrane helix</keyword>
<dbReference type="Pfam" id="PF00394">
    <property type="entry name" value="Cu-oxidase"/>
    <property type="match status" value="1"/>
</dbReference>
<dbReference type="InterPro" id="IPR008972">
    <property type="entry name" value="Cupredoxin"/>
</dbReference>
<dbReference type="PROSITE" id="PS00079">
    <property type="entry name" value="MULTICOPPER_OXIDASE1"/>
    <property type="match status" value="1"/>
</dbReference>
<feature type="transmembrane region" description="Helical" evidence="6">
    <location>
        <begin position="67"/>
        <end position="89"/>
    </location>
</feature>
<keyword evidence="11" id="KW-1185">Reference proteome</keyword>
<keyword evidence="6" id="KW-0472">Membrane</keyword>
<proteinExistence type="inferred from homology"/>
<keyword evidence="3" id="KW-0560">Oxidoreductase</keyword>
<dbReference type="STRING" id="1262450.S3BX81"/>
<reference evidence="10 11" key="1">
    <citation type="journal article" date="2013" name="BMC Genomics">
        <title>The genome and transcriptome of the pine saprophyte Ophiostoma piceae, and a comparison with the bark beetle-associated pine pathogen Grosmannia clavigera.</title>
        <authorList>
            <person name="Haridas S."/>
            <person name="Wang Y."/>
            <person name="Lim L."/>
            <person name="Massoumi Alamouti S."/>
            <person name="Jackman S."/>
            <person name="Docking R."/>
            <person name="Robertson G."/>
            <person name="Birol I."/>
            <person name="Bohlmann J."/>
            <person name="Breuil C."/>
        </authorList>
    </citation>
    <scope>NUCLEOTIDE SEQUENCE [LARGE SCALE GENOMIC DNA]</scope>
    <source>
        <strain evidence="10 11">UAMH 11346</strain>
    </source>
</reference>
<evidence type="ECO:0000256" key="5">
    <source>
        <dbReference type="SAM" id="MobiDB-lite"/>
    </source>
</evidence>
<evidence type="ECO:0000259" key="7">
    <source>
        <dbReference type="Pfam" id="PF00394"/>
    </source>
</evidence>
<dbReference type="CDD" id="cd04205">
    <property type="entry name" value="CuRO_2_LCC_like"/>
    <property type="match status" value="1"/>
</dbReference>
<feature type="domain" description="Plastocyanin-like" evidence="8">
    <location>
        <begin position="545"/>
        <end position="650"/>
    </location>
</feature>
<dbReference type="Gene3D" id="2.60.40.420">
    <property type="entry name" value="Cupredoxins - blue copper proteins"/>
    <property type="match status" value="3"/>
</dbReference>
<feature type="region of interest" description="Disordered" evidence="5">
    <location>
        <begin position="33"/>
        <end position="53"/>
    </location>
</feature>
<sequence length="676" mass="75071">MPEEVIDQSERLLGLSGPGDLNENIAGGQTKGISASHEEEQGQPLWPAPGKRSHRHQKSAVTRLWKLWQPVFVSGITILTAIIVVTALFKLLNTSALYELEIGKSSPIYSAADDGKSHSRDPVIFLHPKDHIYRDAMTINMSWNITKARIAPDGVYRDVVHINGQFPGPTVEARSGDVFIIEVFNCINESVSMHWHGLHMRGASHMDGPVGVNQCAIPPGGSFIYTVPTGDQAGTFWYHAHSELHRADGMYGGLVIHVPAEVRPDRRVDSLVHGYDNEVLLLIGDWYHFSGKHMYDIFQDPTSNGNEPVPDSVLINGMGAYDCSNAVKSAPVDCHTTAIPWFVLDKALRYRVRVVNVGSLTGISTTVVDATMQTIQIDGGLPIAATEANSVGVVYPAQRVDYILSWPEGRAEADAELVVSVDGEYYVGNWQDPPDRTYRIESASSGHRTTNRVAKKSLVAHLESRDIVVFDLREARGPDLDTELPVPDKLYMIFANVEILSHNHFIPKGYINHTMWVPQETPLLALDRTLWDSHQLVPWTGSEPVWVELTINNIDTQGHPFHLHGFDFYVVASHEGLGGWDYYNPFAVPWKLPRGGAMNVVDPLKRDTIYVPLYGYAVLRFRADNEGIWVLHCHILWHQASGMNMAFQVMGDEHSHSQSAAGRSAAEYCRSISSST</sequence>
<dbReference type="VEuPathDB" id="FungiDB:F503_08395"/>
<dbReference type="GO" id="GO:0005507">
    <property type="term" value="F:copper ion binding"/>
    <property type="evidence" value="ECO:0007669"/>
    <property type="project" value="InterPro"/>
</dbReference>
<dbReference type="Proteomes" id="UP000016923">
    <property type="component" value="Unassembled WGS sequence"/>
</dbReference>
<keyword evidence="2" id="KW-0479">Metal-binding</keyword>
<dbReference type="InterPro" id="IPR033138">
    <property type="entry name" value="Cu_oxidase_CS"/>
</dbReference>
<evidence type="ECO:0000256" key="3">
    <source>
        <dbReference type="ARBA" id="ARBA00023002"/>
    </source>
</evidence>
<protein>
    <submittedName>
        <fullName evidence="10">Iron transport multicopper oxidase fet3</fullName>
    </submittedName>
</protein>
<dbReference type="Pfam" id="PF07731">
    <property type="entry name" value="Cu-oxidase_2"/>
    <property type="match status" value="1"/>
</dbReference>
<name>S3BX81_OPHP1</name>
<accession>S3BX81</accession>
<dbReference type="PANTHER" id="PTHR11709:SF394">
    <property type="entry name" value="FI03373P-RELATED"/>
    <property type="match status" value="1"/>
</dbReference>
<dbReference type="HOGENOM" id="CLU_006504_7_2_1"/>
<evidence type="ECO:0000256" key="2">
    <source>
        <dbReference type="ARBA" id="ARBA00022723"/>
    </source>
</evidence>
<comment type="similarity">
    <text evidence="1">Belongs to the multicopper oxidase family.</text>
</comment>
<keyword evidence="4" id="KW-0186">Copper</keyword>
<evidence type="ECO:0000259" key="8">
    <source>
        <dbReference type="Pfam" id="PF07731"/>
    </source>
</evidence>
<gene>
    <name evidence="10" type="ORF">F503_08395</name>
</gene>
<dbReference type="SUPFAM" id="SSF49503">
    <property type="entry name" value="Cupredoxins"/>
    <property type="match status" value="3"/>
</dbReference>
<dbReference type="InterPro" id="IPR002355">
    <property type="entry name" value="Cu_oxidase_Cu_BS"/>
</dbReference>
<dbReference type="InterPro" id="IPR011706">
    <property type="entry name" value="Cu-oxidase_C"/>
</dbReference>
<dbReference type="AlphaFoldDB" id="S3BX81"/>
<dbReference type="OMA" id="HILWHQA"/>
<dbReference type="EMBL" id="KE148155">
    <property type="protein sequence ID" value="EPE05864.1"/>
    <property type="molecule type" value="Genomic_DNA"/>
</dbReference>
<dbReference type="eggNOG" id="KOG1263">
    <property type="taxonomic scope" value="Eukaryota"/>
</dbReference>
<dbReference type="InterPro" id="IPR001117">
    <property type="entry name" value="Cu-oxidase_2nd"/>
</dbReference>
<dbReference type="PROSITE" id="PS00080">
    <property type="entry name" value="MULTICOPPER_OXIDASE2"/>
    <property type="match status" value="1"/>
</dbReference>
<feature type="domain" description="Plastocyanin-like" evidence="7">
    <location>
        <begin position="278"/>
        <end position="404"/>
    </location>
</feature>
<dbReference type="CDD" id="cd13910">
    <property type="entry name" value="CuRO_3_MCO_like_4"/>
    <property type="match status" value="1"/>
</dbReference>
<dbReference type="OrthoDB" id="2121828at2759"/>
<evidence type="ECO:0000256" key="4">
    <source>
        <dbReference type="ARBA" id="ARBA00023008"/>
    </source>
</evidence>
<dbReference type="GO" id="GO:0016491">
    <property type="term" value="F:oxidoreductase activity"/>
    <property type="evidence" value="ECO:0007669"/>
    <property type="project" value="UniProtKB-KW"/>
</dbReference>
<evidence type="ECO:0000256" key="1">
    <source>
        <dbReference type="ARBA" id="ARBA00010609"/>
    </source>
</evidence>
<organism evidence="10 11">
    <name type="scientific">Ophiostoma piceae (strain UAMH 11346)</name>
    <name type="common">Sap stain fungus</name>
    <dbReference type="NCBI Taxonomy" id="1262450"/>
    <lineage>
        <taxon>Eukaryota</taxon>
        <taxon>Fungi</taxon>
        <taxon>Dikarya</taxon>
        <taxon>Ascomycota</taxon>
        <taxon>Pezizomycotina</taxon>
        <taxon>Sordariomycetes</taxon>
        <taxon>Sordariomycetidae</taxon>
        <taxon>Ophiostomatales</taxon>
        <taxon>Ophiostomataceae</taxon>
        <taxon>Ophiostoma</taxon>
    </lineage>
</organism>
<evidence type="ECO:0000313" key="11">
    <source>
        <dbReference type="Proteomes" id="UP000016923"/>
    </source>
</evidence>
<evidence type="ECO:0000256" key="6">
    <source>
        <dbReference type="SAM" id="Phobius"/>
    </source>
</evidence>
<dbReference type="InterPro" id="IPR011707">
    <property type="entry name" value="Cu-oxidase-like_N"/>
</dbReference>